<dbReference type="InterPro" id="IPR050352">
    <property type="entry name" value="ABCG_transporters"/>
</dbReference>
<dbReference type="Pfam" id="PF01061">
    <property type="entry name" value="ABC2_membrane"/>
    <property type="match status" value="1"/>
</dbReference>
<dbReference type="InterPro" id="IPR017871">
    <property type="entry name" value="ABC_transporter-like_CS"/>
</dbReference>
<dbReference type="OrthoDB" id="66620at2759"/>
<feature type="transmembrane region" description="Helical" evidence="10">
    <location>
        <begin position="704"/>
        <end position="724"/>
    </location>
</feature>
<dbReference type="GO" id="GO:0140359">
    <property type="term" value="F:ABC-type transporter activity"/>
    <property type="evidence" value="ECO:0007669"/>
    <property type="project" value="InterPro"/>
</dbReference>
<dbReference type="SMART" id="SM00382">
    <property type="entry name" value="AAA"/>
    <property type="match status" value="1"/>
</dbReference>
<feature type="region of interest" description="Disordered" evidence="9">
    <location>
        <begin position="50"/>
        <end position="141"/>
    </location>
</feature>
<dbReference type="PROSITE" id="PS50893">
    <property type="entry name" value="ABC_TRANSPORTER_2"/>
    <property type="match status" value="1"/>
</dbReference>
<dbReference type="AlphaFoldDB" id="A0A0L0C9T0"/>
<proteinExistence type="inferred from homology"/>
<evidence type="ECO:0000256" key="10">
    <source>
        <dbReference type="SAM" id="Phobius"/>
    </source>
</evidence>
<keyword evidence="8 10" id="KW-0472">Membrane</keyword>
<feature type="transmembrane region" description="Helical" evidence="10">
    <location>
        <begin position="565"/>
        <end position="585"/>
    </location>
</feature>
<evidence type="ECO:0000313" key="12">
    <source>
        <dbReference type="EMBL" id="KNC29188.1"/>
    </source>
</evidence>
<dbReference type="InterPro" id="IPR043926">
    <property type="entry name" value="ABCG_dom"/>
</dbReference>
<keyword evidence="6" id="KW-0067">ATP-binding</keyword>
<feature type="compositionally biased region" description="Basic residues" evidence="9">
    <location>
        <begin position="75"/>
        <end position="84"/>
    </location>
</feature>
<feature type="non-terminal residue" evidence="12">
    <location>
        <position position="1"/>
    </location>
</feature>
<evidence type="ECO:0000259" key="11">
    <source>
        <dbReference type="PROSITE" id="PS50893"/>
    </source>
</evidence>
<dbReference type="Proteomes" id="UP000037069">
    <property type="component" value="Unassembled WGS sequence"/>
</dbReference>
<feature type="domain" description="ABC transporter" evidence="11">
    <location>
        <begin position="149"/>
        <end position="389"/>
    </location>
</feature>
<accession>A0A0L0C9T0</accession>
<dbReference type="Pfam" id="PF19055">
    <property type="entry name" value="ABC2_membrane_7"/>
    <property type="match status" value="1"/>
</dbReference>
<keyword evidence="5" id="KW-0547">Nucleotide-binding</keyword>
<evidence type="ECO:0000256" key="6">
    <source>
        <dbReference type="ARBA" id="ARBA00022840"/>
    </source>
</evidence>
<dbReference type="InterPro" id="IPR013525">
    <property type="entry name" value="ABC2_TM"/>
</dbReference>
<protein>
    <recommendedName>
        <fullName evidence="11">ABC transporter domain-containing protein</fullName>
    </recommendedName>
</protein>
<evidence type="ECO:0000256" key="7">
    <source>
        <dbReference type="ARBA" id="ARBA00022989"/>
    </source>
</evidence>
<reference evidence="12 13" key="1">
    <citation type="journal article" date="2015" name="Nat. Commun.">
        <title>Lucilia cuprina genome unlocks parasitic fly biology to underpin future interventions.</title>
        <authorList>
            <person name="Anstead C.A."/>
            <person name="Korhonen P.K."/>
            <person name="Young N.D."/>
            <person name="Hall R.S."/>
            <person name="Jex A.R."/>
            <person name="Murali S.C."/>
            <person name="Hughes D.S."/>
            <person name="Lee S.F."/>
            <person name="Perry T."/>
            <person name="Stroehlein A.J."/>
            <person name="Ansell B.R."/>
            <person name="Breugelmans B."/>
            <person name="Hofmann A."/>
            <person name="Qu J."/>
            <person name="Dugan S."/>
            <person name="Lee S.L."/>
            <person name="Chao H."/>
            <person name="Dinh H."/>
            <person name="Han Y."/>
            <person name="Doddapaneni H.V."/>
            <person name="Worley K.C."/>
            <person name="Muzny D.M."/>
            <person name="Ioannidis P."/>
            <person name="Waterhouse R.M."/>
            <person name="Zdobnov E.M."/>
            <person name="James P.J."/>
            <person name="Bagnall N.H."/>
            <person name="Kotze A.C."/>
            <person name="Gibbs R.A."/>
            <person name="Richards S."/>
            <person name="Batterham P."/>
            <person name="Gasser R.B."/>
        </authorList>
    </citation>
    <scope>NUCLEOTIDE SEQUENCE [LARGE SCALE GENOMIC DNA]</scope>
    <source>
        <strain evidence="12 13">LS</strain>
        <tissue evidence="12">Full body</tissue>
    </source>
</reference>
<keyword evidence="7 10" id="KW-1133">Transmembrane helix</keyword>
<dbReference type="InterPro" id="IPR003593">
    <property type="entry name" value="AAA+_ATPase"/>
</dbReference>
<evidence type="ECO:0000256" key="5">
    <source>
        <dbReference type="ARBA" id="ARBA00022741"/>
    </source>
</evidence>
<keyword evidence="4 10" id="KW-0812">Transmembrane</keyword>
<evidence type="ECO:0000256" key="4">
    <source>
        <dbReference type="ARBA" id="ARBA00022692"/>
    </source>
</evidence>
<dbReference type="GO" id="GO:0005524">
    <property type="term" value="F:ATP binding"/>
    <property type="evidence" value="ECO:0007669"/>
    <property type="project" value="UniProtKB-KW"/>
</dbReference>
<comment type="caution">
    <text evidence="12">The sequence shown here is derived from an EMBL/GenBank/DDBJ whole genome shotgun (WGS) entry which is preliminary data.</text>
</comment>
<dbReference type="SUPFAM" id="SSF52540">
    <property type="entry name" value="P-loop containing nucleoside triphosphate hydrolases"/>
    <property type="match status" value="1"/>
</dbReference>
<feature type="compositionally biased region" description="Low complexity" evidence="9">
    <location>
        <begin position="54"/>
        <end position="72"/>
    </location>
</feature>
<dbReference type="PANTHER" id="PTHR48041:SF133">
    <property type="entry name" value="GH24286P"/>
    <property type="match status" value="1"/>
</dbReference>
<dbReference type="CDD" id="cd03213">
    <property type="entry name" value="ABCG_EPDR"/>
    <property type="match status" value="1"/>
</dbReference>
<dbReference type="Pfam" id="PF00005">
    <property type="entry name" value="ABC_tran"/>
    <property type="match status" value="1"/>
</dbReference>
<organism evidence="12 13">
    <name type="scientific">Lucilia cuprina</name>
    <name type="common">Green bottle fly</name>
    <name type="synonym">Australian sheep blowfly</name>
    <dbReference type="NCBI Taxonomy" id="7375"/>
    <lineage>
        <taxon>Eukaryota</taxon>
        <taxon>Metazoa</taxon>
        <taxon>Ecdysozoa</taxon>
        <taxon>Arthropoda</taxon>
        <taxon>Hexapoda</taxon>
        <taxon>Insecta</taxon>
        <taxon>Pterygota</taxon>
        <taxon>Neoptera</taxon>
        <taxon>Endopterygota</taxon>
        <taxon>Diptera</taxon>
        <taxon>Brachycera</taxon>
        <taxon>Muscomorpha</taxon>
        <taxon>Oestroidea</taxon>
        <taxon>Calliphoridae</taxon>
        <taxon>Luciliinae</taxon>
        <taxon>Lucilia</taxon>
    </lineage>
</organism>
<dbReference type="Gene3D" id="3.40.50.300">
    <property type="entry name" value="P-loop containing nucleotide triphosphate hydrolases"/>
    <property type="match status" value="1"/>
</dbReference>
<feature type="compositionally biased region" description="Low complexity" evidence="9">
    <location>
        <begin position="106"/>
        <end position="135"/>
    </location>
</feature>
<dbReference type="PANTHER" id="PTHR48041">
    <property type="entry name" value="ABC TRANSPORTER G FAMILY MEMBER 28"/>
    <property type="match status" value="1"/>
</dbReference>
<feature type="transmembrane region" description="Helical" evidence="10">
    <location>
        <begin position="639"/>
        <end position="666"/>
    </location>
</feature>
<dbReference type="OMA" id="IFPHEQY"/>
<sequence length="817" mass="91413">AKLKMAESKYISIPTSETNNTTYNMHNSSAKGDSDDTDVITLNILTMYNNDNNSTSMPQTSTTSTTPTISTTRRLFSRKPKNLHLKISSPSLETENDSLSSDKIKSATTTKNNSTSSTTPSTSTTTTTTITSNSIFPHEQSRTSKKLNIGFENIRYTAHMGFFRRDTKNILKGITGQFKAGELSAIVGPSGAGKSTCLNILSGYTAFGYSGDVTVNDYIRDIKAFKPNVAFITQDTSLHPYLTVKEAMHFSANLKIGTHMSKCAKRERVKKILEAIGMYENRHTRTSQLSGGQLKRLSVALELVNNPPVLILDEPTSGLDSSTSNQLISLLKKLALEGRTVICTIHQPSALTFEMFDHLYAIADGCCIYSGGTQNLVPFLADVGLPCPESYNPADYLMEIATDDYGQQNEKLIAKIENGRNNNYRQTKAARKKQLEAMQKVDKMMASGLMTPVMAPIFTPACNSNNSSPVPNGHYSTATYPNHSNHYTKPLTPIKEMSSRIGNSKGILNESNDNSTTEETGCCKQLESPKLCKSENIYATPFYRQLGILLLRTFLILWRDKSLTTIRFIIHLITALLIGCLYYGIGNQAENALNNFRYCFYSIMFIMYSAFSSILVKFPLEFPIVSREHFNRWYSLRAYYVAITLADIPIQFVCTSVYIVITYILTDQPRDVFRVVLFCVIIFLTALVGQSIGLAVGASLNIKLAAILGPFFICPFLAFSGFFLQEKHTPEPLQWIFKTSFLKYSLDASVLSIFGFDRPRLECNAMYCHYSRPKVFLKDVDMLNASYETAIIFLVCLFLALRIVSFYIMSFRLRLFR</sequence>
<comment type="similarity">
    <text evidence="2">Belongs to the ABC transporter superfamily. ABCG family. Eye pigment precursor importer (TC 3.A.1.204) subfamily.</text>
</comment>
<evidence type="ECO:0000313" key="13">
    <source>
        <dbReference type="Proteomes" id="UP000037069"/>
    </source>
</evidence>
<evidence type="ECO:0000256" key="1">
    <source>
        <dbReference type="ARBA" id="ARBA00004141"/>
    </source>
</evidence>
<feature type="compositionally biased region" description="Polar residues" evidence="9">
    <location>
        <begin position="88"/>
        <end position="99"/>
    </location>
</feature>
<dbReference type="EMBL" id="JRES01000682">
    <property type="protein sequence ID" value="KNC29188.1"/>
    <property type="molecule type" value="Genomic_DNA"/>
</dbReference>
<evidence type="ECO:0000256" key="8">
    <source>
        <dbReference type="ARBA" id="ARBA00023136"/>
    </source>
</evidence>
<feature type="transmembrane region" description="Helical" evidence="10">
    <location>
        <begin position="672"/>
        <end position="697"/>
    </location>
</feature>
<keyword evidence="3" id="KW-0813">Transport</keyword>
<gene>
    <name evidence="12" type="ORF">FF38_07022</name>
</gene>
<feature type="transmembrane region" description="Helical" evidence="10">
    <location>
        <begin position="600"/>
        <end position="618"/>
    </location>
</feature>
<comment type="subcellular location">
    <subcellularLocation>
        <location evidence="1">Membrane</location>
        <topology evidence="1">Multi-pass membrane protein</topology>
    </subcellularLocation>
</comment>
<dbReference type="GO" id="GO:0005886">
    <property type="term" value="C:plasma membrane"/>
    <property type="evidence" value="ECO:0007669"/>
    <property type="project" value="TreeGrafter"/>
</dbReference>
<dbReference type="GO" id="GO:0016887">
    <property type="term" value="F:ATP hydrolysis activity"/>
    <property type="evidence" value="ECO:0007669"/>
    <property type="project" value="InterPro"/>
</dbReference>
<dbReference type="FunFam" id="3.40.50.300:FF:001077">
    <property type="entry name" value="Uncharacterized protein, isoform A"/>
    <property type="match status" value="1"/>
</dbReference>
<dbReference type="InterPro" id="IPR003439">
    <property type="entry name" value="ABC_transporter-like_ATP-bd"/>
</dbReference>
<keyword evidence="13" id="KW-1185">Reference proteome</keyword>
<name>A0A0L0C9T0_LUCCU</name>
<dbReference type="PROSITE" id="PS00211">
    <property type="entry name" value="ABC_TRANSPORTER_1"/>
    <property type="match status" value="1"/>
</dbReference>
<feature type="transmembrane region" description="Helical" evidence="10">
    <location>
        <begin position="790"/>
        <end position="809"/>
    </location>
</feature>
<dbReference type="InterPro" id="IPR027417">
    <property type="entry name" value="P-loop_NTPase"/>
</dbReference>
<evidence type="ECO:0000256" key="3">
    <source>
        <dbReference type="ARBA" id="ARBA00022448"/>
    </source>
</evidence>
<evidence type="ECO:0000256" key="2">
    <source>
        <dbReference type="ARBA" id="ARBA00005814"/>
    </source>
</evidence>
<evidence type="ECO:0000256" key="9">
    <source>
        <dbReference type="SAM" id="MobiDB-lite"/>
    </source>
</evidence>